<dbReference type="EMBL" id="JQ513383">
    <property type="protein sequence ID" value="AFA44738.1"/>
    <property type="molecule type" value="Genomic_DNA"/>
</dbReference>
<protein>
    <submittedName>
        <fullName evidence="1">Uncharacterized protein</fullName>
    </submittedName>
</protein>
<evidence type="ECO:0000313" key="1">
    <source>
        <dbReference type="EMBL" id="AFA44738.1"/>
    </source>
</evidence>
<name>H6X4S2_9CAUD</name>
<reference evidence="1 2" key="1">
    <citation type="journal article" date="2012" name="J. Virol.">
        <title>Genome of Klebsiella sp.-Infecting Bacteriophage vB_KleM_RaK2.</title>
        <authorList>
            <person name="Simoliunas E."/>
            <person name="Kaliniene L."/>
            <person name="Truncaite L."/>
            <person name="Klausa V."/>
            <person name="Zajanckauskaite A."/>
            <person name="Meskys R."/>
        </authorList>
    </citation>
    <scope>NUCLEOTIDE SEQUENCE [LARGE SCALE GENOMIC DNA]</scope>
</reference>
<dbReference type="GeneID" id="14013053"/>
<evidence type="ECO:0000313" key="2">
    <source>
        <dbReference type="Proteomes" id="UP000007524"/>
    </source>
</evidence>
<organism evidence="1 2">
    <name type="scientific">Klebsiella phage vB_KleM_RaK2</name>
    <dbReference type="NCBI Taxonomy" id="1147094"/>
    <lineage>
        <taxon>Viruses</taxon>
        <taxon>Duplodnaviria</taxon>
        <taxon>Heunggongvirae</taxon>
        <taxon>Uroviricota</taxon>
        <taxon>Caudoviricetes</taxon>
        <taxon>Alcyoneusvirus</taxon>
        <taxon>Alcyoneusvirus RaK2</taxon>
    </lineage>
</organism>
<sequence length="57" mass="7016">MKKRNSWSTPEEYRKIQCYFDTIHKEKSSSGVRKNRNKINTKKKERIYSLERHTREA</sequence>
<dbReference type="Proteomes" id="UP000007524">
    <property type="component" value="Segment"/>
</dbReference>
<keyword evidence="2" id="KW-1185">Reference proteome</keyword>
<gene>
    <name evidence="1" type="ORF">RaK2_00465</name>
</gene>
<dbReference type="KEGG" id="vg:14013053"/>
<dbReference type="RefSeq" id="YP_007007620.1">
    <property type="nucleotide sequence ID" value="NC_019526.1"/>
</dbReference>
<accession>H6X4S2</accession>
<proteinExistence type="predicted"/>